<gene>
    <name evidence="2" type="ORF">GQ26_0270620</name>
</gene>
<evidence type="ECO:0000256" key="1">
    <source>
        <dbReference type="SAM" id="MobiDB-lite"/>
    </source>
</evidence>
<sequence>MGIFSRSRANTANGISQPVLTFSDAAPRDDLQSLRTFESSNPRPRTAKLEKQTGTTTSNGRLSRQKSQKNVVQAFDFTITQPPEGPLDLNEPVCLNGGGMDSHAIGIALGSPSMVPPQYHPREWSSPPSERQDTTPIVSGTGSLRRKPSKWRKIGGMLIGRQNEEKNTREKFYQVEMNKPQDETVRVIQNSDYEQPIVSVSPQFHDDCWEDNHQKNPADSLLTVNIPTVQMERYSVMFHDVLGEKPSSNLLARRSKALNRLYVNGMKPGLDERHKPQRRATSPSTNRSSTFTLFPGVAQNKNIINGQYKPTRAANEFAPRSPVRSNTFPRVARINKHDNNLTVPDLPPALSTGASSGFSSAEPSPIPINIPVTTARNNINPKNEPVWEMITTRKASSGSLEGTRPSTDVEASPKPTSTPTMTTPLIPQEQTVQKTNGQRAKPATRPSLAVLPPRKASLLAYADKAKPKARSNNGIQEDNHPLLLSAHETNASPVRDVPKQPQLQRSQTMPLPLNFTKKTSTQTPSTSQATGTTKLHPNPSSDSLLLDASFSSSITSPMIPQTLEISIARSVSLSRRIIPKQTLPCDCGW</sequence>
<dbReference type="HOGENOM" id="CLU_463203_0_0_1"/>
<comment type="caution">
    <text evidence="2">The sequence shown here is derived from an EMBL/GenBank/DDBJ whole genome shotgun (WGS) entry which is preliminary data.</text>
</comment>
<feature type="region of interest" description="Disordered" evidence="1">
    <location>
        <begin position="120"/>
        <end position="148"/>
    </location>
</feature>
<feature type="region of interest" description="Disordered" evidence="1">
    <location>
        <begin position="394"/>
        <end position="447"/>
    </location>
</feature>
<feature type="compositionally biased region" description="Polar residues" evidence="1">
    <location>
        <begin position="7"/>
        <end position="20"/>
    </location>
</feature>
<dbReference type="EMBL" id="JPOX01000027">
    <property type="protein sequence ID" value="KFX44628.1"/>
    <property type="molecule type" value="Genomic_DNA"/>
</dbReference>
<feature type="compositionally biased region" description="Low complexity" evidence="1">
    <location>
        <begin position="413"/>
        <end position="427"/>
    </location>
</feature>
<feature type="compositionally biased region" description="Polar residues" evidence="1">
    <location>
        <begin position="394"/>
        <end position="406"/>
    </location>
</feature>
<name>A0A093XHE0_TALMA</name>
<dbReference type="AlphaFoldDB" id="A0A093XHE0"/>
<dbReference type="eggNOG" id="ENOG502SD0J">
    <property type="taxonomic scope" value="Eukaryota"/>
</dbReference>
<evidence type="ECO:0000313" key="2">
    <source>
        <dbReference type="EMBL" id="KFX44628.1"/>
    </source>
</evidence>
<reference evidence="2" key="1">
    <citation type="journal article" date="2014" name="PLoS Genet.">
        <title>Signature Gene Expression Reveals Novel Clues to the Molecular Mechanisms of Dimorphic Transition in Penicillium marneffei.</title>
        <authorList>
            <person name="Yang E."/>
            <person name="Wang G."/>
            <person name="Cai J."/>
            <person name="Woo P.C."/>
            <person name="Lau S.K."/>
            <person name="Yuen K.-Y."/>
            <person name="Chow W.-N."/>
            <person name="Lin X."/>
        </authorList>
    </citation>
    <scope>NUCLEOTIDE SEQUENCE [LARGE SCALE GENOMIC DNA]</scope>
    <source>
        <strain evidence="2">PM1</strain>
    </source>
</reference>
<feature type="compositionally biased region" description="Low complexity" evidence="1">
    <location>
        <begin position="516"/>
        <end position="540"/>
    </location>
</feature>
<accession>A0A093XHE0</accession>
<feature type="compositionally biased region" description="Polar residues" evidence="1">
    <location>
        <begin position="428"/>
        <end position="438"/>
    </location>
</feature>
<proteinExistence type="predicted"/>
<feature type="region of interest" description="Disordered" evidence="1">
    <location>
        <begin position="1"/>
        <end position="69"/>
    </location>
</feature>
<feature type="compositionally biased region" description="Polar residues" evidence="1">
    <location>
        <begin position="126"/>
        <end position="142"/>
    </location>
</feature>
<feature type="compositionally biased region" description="Polar residues" evidence="1">
    <location>
        <begin position="33"/>
        <end position="43"/>
    </location>
</feature>
<feature type="region of interest" description="Disordered" evidence="1">
    <location>
        <begin position="514"/>
        <end position="540"/>
    </location>
</feature>
<organism evidence="2">
    <name type="scientific">Talaromyces marneffei PM1</name>
    <dbReference type="NCBI Taxonomy" id="1077442"/>
    <lineage>
        <taxon>Eukaryota</taxon>
        <taxon>Fungi</taxon>
        <taxon>Dikarya</taxon>
        <taxon>Ascomycota</taxon>
        <taxon>Pezizomycotina</taxon>
        <taxon>Eurotiomycetes</taxon>
        <taxon>Eurotiomycetidae</taxon>
        <taxon>Eurotiales</taxon>
        <taxon>Trichocomaceae</taxon>
        <taxon>Talaromyces</taxon>
        <taxon>Talaromyces sect. Talaromyces</taxon>
    </lineage>
</organism>
<protein>
    <submittedName>
        <fullName evidence="2">Uncharacterized protein</fullName>
    </submittedName>
</protein>
<feature type="region of interest" description="Disordered" evidence="1">
    <location>
        <begin position="266"/>
        <end position="292"/>
    </location>
</feature>
<feature type="compositionally biased region" description="Polar residues" evidence="1">
    <location>
        <begin position="279"/>
        <end position="292"/>
    </location>
</feature>
<feature type="compositionally biased region" description="Polar residues" evidence="1">
    <location>
        <begin position="52"/>
        <end position="62"/>
    </location>
</feature>